<sequence>MATWEDGPEYAPIQRPNQFTVPEVPPLSTAPPVAHPAAGAPVQRPRFDGPSGPTVALEALRPEEKDPRDPSVPFQVVSSAATTADSAWGAAHWSRPDGGWGPPAGAPEALPYDPTAPLGQHHPPPPTSGHPAVDGGPTAWAAPNPYGGPAQSSGYPAPGTTEWFAPPPSARPPANQADAGSVLKAATPGVLLTLAIGGFIYLVAPLTLGIAFALSNRITVAKEAVRRVFLVGLGVLAFFALVGALTSGESFVDWWSFVGWWGVLISWCVGVALLIVIYRELRNPSQGGGYQRPWS</sequence>
<dbReference type="EMBL" id="JACCBU010000001">
    <property type="protein sequence ID" value="NYE73487.1"/>
    <property type="molecule type" value="Genomic_DNA"/>
</dbReference>
<evidence type="ECO:0000256" key="2">
    <source>
        <dbReference type="SAM" id="Phobius"/>
    </source>
</evidence>
<feature type="transmembrane region" description="Helical" evidence="2">
    <location>
        <begin position="227"/>
        <end position="246"/>
    </location>
</feature>
<accession>A0A7Y9LD40</accession>
<feature type="transmembrane region" description="Helical" evidence="2">
    <location>
        <begin position="258"/>
        <end position="278"/>
    </location>
</feature>
<dbReference type="AlphaFoldDB" id="A0A7Y9LD40"/>
<feature type="compositionally biased region" description="Low complexity" evidence="1">
    <location>
        <begin position="30"/>
        <end position="42"/>
    </location>
</feature>
<dbReference type="Proteomes" id="UP000569914">
    <property type="component" value="Unassembled WGS sequence"/>
</dbReference>
<feature type="compositionally biased region" description="Basic and acidic residues" evidence="1">
    <location>
        <begin position="60"/>
        <end position="69"/>
    </location>
</feature>
<feature type="compositionally biased region" description="Low complexity" evidence="1">
    <location>
        <begin position="78"/>
        <end position="91"/>
    </location>
</feature>
<keyword evidence="2" id="KW-0812">Transmembrane</keyword>
<reference evidence="3 4" key="1">
    <citation type="submission" date="2020-07" db="EMBL/GenBank/DDBJ databases">
        <title>Sequencing the genomes of 1000 actinobacteria strains.</title>
        <authorList>
            <person name="Klenk H.-P."/>
        </authorList>
    </citation>
    <scope>NUCLEOTIDE SEQUENCE [LARGE SCALE GENOMIC DNA]</scope>
    <source>
        <strain evidence="3 4">DSM 22083</strain>
    </source>
</reference>
<protein>
    <submittedName>
        <fullName evidence="3">Uncharacterized protein</fullName>
    </submittedName>
</protein>
<gene>
    <name evidence="3" type="ORF">BKA15_004816</name>
</gene>
<name>A0A7Y9LD40_9ACTN</name>
<keyword evidence="2" id="KW-1133">Transmembrane helix</keyword>
<organism evidence="3 4">
    <name type="scientific">Microlunatus parietis</name>
    <dbReference type="NCBI Taxonomy" id="682979"/>
    <lineage>
        <taxon>Bacteria</taxon>
        <taxon>Bacillati</taxon>
        <taxon>Actinomycetota</taxon>
        <taxon>Actinomycetes</taxon>
        <taxon>Propionibacteriales</taxon>
        <taxon>Propionibacteriaceae</taxon>
        <taxon>Microlunatus</taxon>
    </lineage>
</organism>
<proteinExistence type="predicted"/>
<comment type="caution">
    <text evidence="3">The sequence shown here is derived from an EMBL/GenBank/DDBJ whole genome shotgun (WGS) entry which is preliminary data.</text>
</comment>
<evidence type="ECO:0000256" key="1">
    <source>
        <dbReference type="SAM" id="MobiDB-lite"/>
    </source>
</evidence>
<feature type="transmembrane region" description="Helical" evidence="2">
    <location>
        <begin position="190"/>
        <end position="215"/>
    </location>
</feature>
<keyword evidence="2" id="KW-0472">Membrane</keyword>
<evidence type="ECO:0000313" key="4">
    <source>
        <dbReference type="Proteomes" id="UP000569914"/>
    </source>
</evidence>
<feature type="region of interest" description="Disordered" evidence="1">
    <location>
        <begin position="1"/>
        <end position="176"/>
    </location>
</feature>
<evidence type="ECO:0000313" key="3">
    <source>
        <dbReference type="EMBL" id="NYE73487.1"/>
    </source>
</evidence>
<dbReference type="RefSeq" id="WP_179755017.1">
    <property type="nucleotide sequence ID" value="NZ_JACCBU010000001.1"/>
</dbReference>
<keyword evidence="4" id="KW-1185">Reference proteome</keyword>